<dbReference type="Proteomes" id="UP000051580">
    <property type="component" value="Unassembled WGS sequence"/>
</dbReference>
<proteinExistence type="predicted"/>
<dbReference type="PATRIC" id="fig|1423753.3.peg.274"/>
<evidence type="ECO:0000313" key="1">
    <source>
        <dbReference type="EMBL" id="KRL94688.1"/>
    </source>
</evidence>
<keyword evidence="2" id="KW-1185">Reference proteome</keyword>
<dbReference type="AlphaFoldDB" id="A0A0R1UN16"/>
<evidence type="ECO:0000313" key="2">
    <source>
        <dbReference type="Proteomes" id="UP000051580"/>
    </source>
</evidence>
<gene>
    <name evidence="1" type="ORF">FD28_GL000264</name>
</gene>
<comment type="caution">
    <text evidence="1">The sequence shown here is derived from an EMBL/GenBank/DDBJ whole genome shotgun (WGS) entry which is preliminary data.</text>
</comment>
<dbReference type="EMBL" id="AZFS01000054">
    <property type="protein sequence ID" value="KRL94688.1"/>
    <property type="molecule type" value="Genomic_DNA"/>
</dbReference>
<accession>A0A0R1UN16</accession>
<reference evidence="1 2" key="1">
    <citation type="journal article" date="2015" name="Genome Announc.">
        <title>Expanding the biotechnology potential of lactobacilli through comparative genomics of 213 strains and associated genera.</title>
        <authorList>
            <person name="Sun Z."/>
            <person name="Harris H.M."/>
            <person name="McCann A."/>
            <person name="Guo C."/>
            <person name="Argimon S."/>
            <person name="Zhang W."/>
            <person name="Yang X."/>
            <person name="Jeffery I.B."/>
            <person name="Cooney J.C."/>
            <person name="Kagawa T.F."/>
            <person name="Liu W."/>
            <person name="Song Y."/>
            <person name="Salvetti E."/>
            <person name="Wrobel A."/>
            <person name="Rasinkangas P."/>
            <person name="Parkhill J."/>
            <person name="Rea M.C."/>
            <person name="O'Sullivan O."/>
            <person name="Ritari J."/>
            <person name="Douillard F.P."/>
            <person name="Paul Ross R."/>
            <person name="Yang R."/>
            <person name="Briner A.E."/>
            <person name="Felis G.E."/>
            <person name="de Vos W.M."/>
            <person name="Barrangou R."/>
            <person name="Klaenhammer T.R."/>
            <person name="Caufield P.W."/>
            <person name="Cui Y."/>
            <person name="Zhang H."/>
            <person name="O'Toole P.W."/>
        </authorList>
    </citation>
    <scope>NUCLEOTIDE SEQUENCE [LARGE SCALE GENOMIC DNA]</scope>
    <source>
        <strain evidence="1 2">DSM 16381</strain>
    </source>
</reference>
<protein>
    <submittedName>
        <fullName evidence="1">Uncharacterized protein</fullName>
    </submittedName>
</protein>
<sequence length="147" mass="16543">MLQNGGSEMKIKRFMFALVLPLLGVGLAMPVTAHASGWKRGTPKAVRGSWFNKGVHNKKKNIGWTAFGADKHSFGVGHMGMPSVTVYHPFYKYAHHTYFLKGYAPKNGLWLGSNLLFKVVKKGKHLHLVSNKGTYENVTLYRDKVRR</sequence>
<name>A0A0R1UN16_9LACO</name>
<organism evidence="1 2">
    <name type="scientific">Levilactobacillus hammesii DSM 16381</name>
    <dbReference type="NCBI Taxonomy" id="1423753"/>
    <lineage>
        <taxon>Bacteria</taxon>
        <taxon>Bacillati</taxon>
        <taxon>Bacillota</taxon>
        <taxon>Bacilli</taxon>
        <taxon>Lactobacillales</taxon>
        <taxon>Lactobacillaceae</taxon>
        <taxon>Levilactobacillus</taxon>
    </lineage>
</organism>